<proteinExistence type="predicted"/>
<dbReference type="EMBL" id="LXQA010400588">
    <property type="protein sequence ID" value="MCI49400.1"/>
    <property type="molecule type" value="Genomic_DNA"/>
</dbReference>
<evidence type="ECO:0000313" key="2">
    <source>
        <dbReference type="EMBL" id="MCI49400.1"/>
    </source>
</evidence>
<evidence type="ECO:0000313" key="3">
    <source>
        <dbReference type="Proteomes" id="UP000265520"/>
    </source>
</evidence>
<protein>
    <submittedName>
        <fullName evidence="2">Uncharacterized protein</fullName>
    </submittedName>
</protein>
<feature type="compositionally biased region" description="Basic and acidic residues" evidence="1">
    <location>
        <begin position="35"/>
        <end position="52"/>
    </location>
</feature>
<organism evidence="2 3">
    <name type="scientific">Trifolium medium</name>
    <dbReference type="NCBI Taxonomy" id="97028"/>
    <lineage>
        <taxon>Eukaryota</taxon>
        <taxon>Viridiplantae</taxon>
        <taxon>Streptophyta</taxon>
        <taxon>Embryophyta</taxon>
        <taxon>Tracheophyta</taxon>
        <taxon>Spermatophyta</taxon>
        <taxon>Magnoliopsida</taxon>
        <taxon>eudicotyledons</taxon>
        <taxon>Gunneridae</taxon>
        <taxon>Pentapetalae</taxon>
        <taxon>rosids</taxon>
        <taxon>fabids</taxon>
        <taxon>Fabales</taxon>
        <taxon>Fabaceae</taxon>
        <taxon>Papilionoideae</taxon>
        <taxon>50 kb inversion clade</taxon>
        <taxon>NPAAA clade</taxon>
        <taxon>Hologalegina</taxon>
        <taxon>IRL clade</taxon>
        <taxon>Trifolieae</taxon>
        <taxon>Trifolium</taxon>
    </lineage>
</organism>
<reference evidence="2 3" key="1">
    <citation type="journal article" date="2018" name="Front. Plant Sci.">
        <title>Red Clover (Trifolium pratense) and Zigzag Clover (T. medium) - A Picture of Genomic Similarities and Differences.</title>
        <authorList>
            <person name="Dluhosova J."/>
            <person name="Istvanek J."/>
            <person name="Nedelnik J."/>
            <person name="Repkova J."/>
        </authorList>
    </citation>
    <scope>NUCLEOTIDE SEQUENCE [LARGE SCALE GENOMIC DNA]</scope>
    <source>
        <strain evidence="3">cv. 10/8</strain>
        <tissue evidence="2">Leaf</tissue>
    </source>
</reference>
<sequence length="61" mass="6590">MKKTTVEGGVETAAGKEGRNRTTTAMEVGLVEPNQRTDRSDGGRASRHREASSHCVLTHKP</sequence>
<feature type="region of interest" description="Disordered" evidence="1">
    <location>
        <begin position="1"/>
        <end position="61"/>
    </location>
</feature>
<keyword evidence="3" id="KW-1185">Reference proteome</keyword>
<comment type="caution">
    <text evidence="2">The sequence shown here is derived from an EMBL/GenBank/DDBJ whole genome shotgun (WGS) entry which is preliminary data.</text>
</comment>
<evidence type="ECO:0000256" key="1">
    <source>
        <dbReference type="SAM" id="MobiDB-lite"/>
    </source>
</evidence>
<name>A0A392SNA4_9FABA</name>
<accession>A0A392SNA4</accession>
<dbReference type="Proteomes" id="UP000265520">
    <property type="component" value="Unassembled WGS sequence"/>
</dbReference>
<feature type="non-terminal residue" evidence="2">
    <location>
        <position position="61"/>
    </location>
</feature>
<dbReference type="AlphaFoldDB" id="A0A392SNA4"/>